<dbReference type="HOGENOM" id="CLU_2290973_0_0_1"/>
<evidence type="ECO:0000313" key="2">
    <source>
        <dbReference type="Proteomes" id="UP000054549"/>
    </source>
</evidence>
<proteinExistence type="predicted"/>
<keyword evidence="2" id="KW-1185">Reference proteome</keyword>
<organism evidence="1 2">
    <name type="scientific">Amanita muscaria (strain Koide BX008)</name>
    <dbReference type="NCBI Taxonomy" id="946122"/>
    <lineage>
        <taxon>Eukaryota</taxon>
        <taxon>Fungi</taxon>
        <taxon>Dikarya</taxon>
        <taxon>Basidiomycota</taxon>
        <taxon>Agaricomycotina</taxon>
        <taxon>Agaricomycetes</taxon>
        <taxon>Agaricomycetidae</taxon>
        <taxon>Agaricales</taxon>
        <taxon>Pluteineae</taxon>
        <taxon>Amanitaceae</taxon>
        <taxon>Amanita</taxon>
    </lineage>
</organism>
<sequence length="101" mass="11704">MTVWPFGARSEATQAREAGKRLVADPPRRNDRWSKYRSVLRCVSPILRRVQEQLYLSSKIMRFPSNESNDSSPCHRPRFGVVDSRYFIKDTIIVSSSPDFV</sequence>
<dbReference type="Proteomes" id="UP000054549">
    <property type="component" value="Unassembled WGS sequence"/>
</dbReference>
<name>A0A0C2X3P0_AMAMK</name>
<dbReference type="EMBL" id="KN818255">
    <property type="protein sequence ID" value="KIL63836.1"/>
    <property type="molecule type" value="Genomic_DNA"/>
</dbReference>
<gene>
    <name evidence="1" type="ORF">M378DRAFT_164027</name>
</gene>
<dbReference type="InParanoid" id="A0A0C2X3P0"/>
<protein>
    <submittedName>
        <fullName evidence="1">Uncharacterized protein</fullName>
    </submittedName>
</protein>
<evidence type="ECO:0000313" key="1">
    <source>
        <dbReference type="EMBL" id="KIL63836.1"/>
    </source>
</evidence>
<dbReference type="AlphaFoldDB" id="A0A0C2X3P0"/>
<reference evidence="1 2" key="1">
    <citation type="submission" date="2014-04" db="EMBL/GenBank/DDBJ databases">
        <title>Evolutionary Origins and Diversification of the Mycorrhizal Mutualists.</title>
        <authorList>
            <consortium name="DOE Joint Genome Institute"/>
            <consortium name="Mycorrhizal Genomics Consortium"/>
            <person name="Kohler A."/>
            <person name="Kuo A."/>
            <person name="Nagy L.G."/>
            <person name="Floudas D."/>
            <person name="Copeland A."/>
            <person name="Barry K.W."/>
            <person name="Cichocki N."/>
            <person name="Veneault-Fourrey C."/>
            <person name="LaButti K."/>
            <person name="Lindquist E.A."/>
            <person name="Lipzen A."/>
            <person name="Lundell T."/>
            <person name="Morin E."/>
            <person name="Murat C."/>
            <person name="Riley R."/>
            <person name="Ohm R."/>
            <person name="Sun H."/>
            <person name="Tunlid A."/>
            <person name="Henrissat B."/>
            <person name="Grigoriev I.V."/>
            <person name="Hibbett D.S."/>
            <person name="Martin F."/>
        </authorList>
    </citation>
    <scope>NUCLEOTIDE SEQUENCE [LARGE SCALE GENOMIC DNA]</scope>
    <source>
        <strain evidence="1 2">Koide BX008</strain>
    </source>
</reference>
<accession>A0A0C2X3P0</accession>